<evidence type="ECO:0000259" key="5">
    <source>
        <dbReference type="Pfam" id="PF14793"/>
    </source>
</evidence>
<keyword evidence="7" id="KW-1185">Reference proteome</keyword>
<dbReference type="InterPro" id="IPR037153">
    <property type="entry name" value="PpnN-like_sf"/>
</dbReference>
<comment type="caution">
    <text evidence="6">The sequence shown here is derived from an EMBL/GenBank/DDBJ whole genome shotgun (WGS) entry which is preliminary data.</text>
</comment>
<feature type="domain" description="Pyrimidine/purine nucleotide 5'-monophosphate nucleosidase N-terminal" evidence="5">
    <location>
        <begin position="19"/>
        <end position="124"/>
    </location>
</feature>
<evidence type="ECO:0000256" key="1">
    <source>
        <dbReference type="ARBA" id="ARBA00000274"/>
    </source>
</evidence>
<sequence length="466" mass="51564">MDDYTNTGNLKNAPRVSTQVYPSGKLTMLSREEVARLSDASQQVGEVLRRCALAVLNSGEQGDDAESMLAAFEDFRIEVHQVNRGMRIDLHNAPGHAFVDGKMIRGIRELLSAVVRDIVYFHTEIGPNPYFDLNEPEGITNTVFEILRNAQLMDARREPNLVVCWGGHSINLEEYDYTKRVGYQLGLRGRDICTGCGPGAMKGPMKGATIGHAKQRTIPGHYVGVTEPGIIAAESPNPIVNELVILPDIEKRLEAFVRLGHGIVVFPGGVGTAEEILFILGVLLNPANRDAPFPLIFSGPASAREYFEDIDRFIGLTLGEPAQSQYEIIVNDPAAVARSMSAGIDQVRDWRVEANDAFYFNWLLEIQPEFQQPFEATHEAMAALEISRDLPSHHLAANLRRVFSGIVAGNVKPNGVRAIRERGPFEIRGESDIMDALDQLLRRFVAQNRMKLPGGASYEPCYRIVS</sequence>
<evidence type="ECO:0000259" key="4">
    <source>
        <dbReference type="Pfam" id="PF11892"/>
    </source>
</evidence>
<organism evidence="6 7">
    <name type="scientific">Wenzhouxiangella limi</name>
    <dbReference type="NCBI Taxonomy" id="2707351"/>
    <lineage>
        <taxon>Bacteria</taxon>
        <taxon>Pseudomonadati</taxon>
        <taxon>Pseudomonadota</taxon>
        <taxon>Gammaproteobacteria</taxon>
        <taxon>Chromatiales</taxon>
        <taxon>Wenzhouxiangellaceae</taxon>
        <taxon>Wenzhouxiangella</taxon>
    </lineage>
</organism>
<dbReference type="Pfam" id="PF03641">
    <property type="entry name" value="Lysine_decarbox"/>
    <property type="match status" value="1"/>
</dbReference>
<dbReference type="Gene3D" id="3.30.1850.10">
    <property type="entry name" value="MoCo carrier protein-like"/>
    <property type="match status" value="1"/>
</dbReference>
<gene>
    <name evidence="6" type="ORF">G3I74_13085</name>
</gene>
<dbReference type="Pfam" id="PF14793">
    <property type="entry name" value="DUF4478"/>
    <property type="match status" value="1"/>
</dbReference>
<dbReference type="InterPro" id="IPR021826">
    <property type="entry name" value="PpnN_C"/>
</dbReference>
<dbReference type="PANTHER" id="PTHR43393">
    <property type="entry name" value="CYTOKININ RIBOSIDE 5'-MONOPHOSPHATE PHOSPHORIBOHYDROLASE"/>
    <property type="match status" value="1"/>
</dbReference>
<dbReference type="Pfam" id="PF11892">
    <property type="entry name" value="PpnN_C"/>
    <property type="match status" value="1"/>
</dbReference>
<dbReference type="AlphaFoldDB" id="A0A845UXT0"/>
<dbReference type="EC" id="3.2.2.4" evidence="2"/>
<dbReference type="PANTHER" id="PTHR43393:SF1">
    <property type="entry name" value="PYRIMIDINE_PURINE NUCLEOTIDE 5'-MONOPHOSPHATE NUCLEOSIDASE"/>
    <property type="match status" value="1"/>
</dbReference>
<dbReference type="RefSeq" id="WP_164212045.1">
    <property type="nucleotide sequence ID" value="NZ_JAAGSC010000043.1"/>
</dbReference>
<dbReference type="SUPFAM" id="SSF102405">
    <property type="entry name" value="MCP/YpsA-like"/>
    <property type="match status" value="1"/>
</dbReference>
<dbReference type="GO" id="GO:0008714">
    <property type="term" value="F:AMP nucleosidase activity"/>
    <property type="evidence" value="ECO:0007669"/>
    <property type="project" value="UniProtKB-EC"/>
</dbReference>
<dbReference type="InterPro" id="IPR031100">
    <property type="entry name" value="LOG_fam"/>
</dbReference>
<dbReference type="EMBL" id="JAAGSC010000043">
    <property type="protein sequence ID" value="NDY96663.1"/>
    <property type="molecule type" value="Genomic_DNA"/>
</dbReference>
<evidence type="ECO:0000256" key="2">
    <source>
        <dbReference type="ARBA" id="ARBA00011985"/>
    </source>
</evidence>
<accession>A0A845UXT0</accession>
<protein>
    <recommendedName>
        <fullName evidence="3">AMP nucleosidase</fullName>
        <ecNumber evidence="2">3.2.2.4</ecNumber>
    </recommendedName>
    <alternativeName>
        <fullName evidence="3">AMP nucleosidase</fullName>
    </alternativeName>
</protein>
<evidence type="ECO:0000313" key="7">
    <source>
        <dbReference type="Proteomes" id="UP000484885"/>
    </source>
</evidence>
<proteinExistence type="predicted"/>
<dbReference type="GO" id="GO:0005829">
    <property type="term" value="C:cytosol"/>
    <property type="evidence" value="ECO:0007669"/>
    <property type="project" value="TreeGrafter"/>
</dbReference>
<name>A0A845UXT0_9GAMM</name>
<evidence type="ECO:0000313" key="6">
    <source>
        <dbReference type="EMBL" id="NDY96663.1"/>
    </source>
</evidence>
<comment type="catalytic activity">
    <reaction evidence="1">
        <text>AMP + H2O = D-ribose 5-phosphate + adenine</text>
        <dbReference type="Rhea" id="RHEA:20129"/>
        <dbReference type="ChEBI" id="CHEBI:15377"/>
        <dbReference type="ChEBI" id="CHEBI:16708"/>
        <dbReference type="ChEBI" id="CHEBI:78346"/>
        <dbReference type="ChEBI" id="CHEBI:456215"/>
        <dbReference type="EC" id="3.2.2.4"/>
    </reaction>
</comment>
<evidence type="ECO:0000256" key="3">
    <source>
        <dbReference type="ARBA" id="ARBA00031983"/>
    </source>
</evidence>
<feature type="domain" description="Pyrimidine/purine nucleotide 5'-monophosphate nucleosidase C-terminal" evidence="4">
    <location>
        <begin position="344"/>
        <end position="465"/>
    </location>
</feature>
<dbReference type="InterPro" id="IPR027820">
    <property type="entry name" value="PpnN_N"/>
</dbReference>
<dbReference type="Gene3D" id="3.40.50.450">
    <property type="match status" value="1"/>
</dbReference>
<dbReference type="InterPro" id="IPR052341">
    <property type="entry name" value="LOG_family_nucleotidases"/>
</dbReference>
<reference evidence="6 7" key="1">
    <citation type="submission" date="2020-02" db="EMBL/GenBank/DDBJ databases">
        <authorList>
            <person name="Zhang X.-Y."/>
        </authorList>
    </citation>
    <scope>NUCLEOTIDE SEQUENCE [LARGE SCALE GENOMIC DNA]</scope>
    <source>
        <strain evidence="6 7">C33</strain>
    </source>
</reference>
<dbReference type="Proteomes" id="UP000484885">
    <property type="component" value="Unassembled WGS sequence"/>
</dbReference>
<dbReference type="InterPro" id="IPR049788">
    <property type="entry name" value="PpnN"/>
</dbReference>
<dbReference type="NCBIfam" id="NF038390">
    <property type="entry name" value="Nsidase_PpnN"/>
    <property type="match status" value="1"/>
</dbReference>